<keyword evidence="1" id="KW-0805">Transcription regulation</keyword>
<dbReference type="InterPro" id="IPR010982">
    <property type="entry name" value="Lambda_DNA-bd_dom_sf"/>
</dbReference>
<dbReference type="Gene3D" id="3.40.50.2300">
    <property type="match status" value="2"/>
</dbReference>
<dbReference type="Gene3D" id="1.10.260.40">
    <property type="entry name" value="lambda repressor-like DNA-binding domains"/>
    <property type="match status" value="1"/>
</dbReference>
<name>A0A1H4ALE6_9BACI</name>
<dbReference type="GO" id="GO:0003700">
    <property type="term" value="F:DNA-binding transcription factor activity"/>
    <property type="evidence" value="ECO:0007669"/>
    <property type="project" value="TreeGrafter"/>
</dbReference>
<gene>
    <name evidence="5" type="ORF">SAMN05421743_104136</name>
</gene>
<evidence type="ECO:0000256" key="1">
    <source>
        <dbReference type="ARBA" id="ARBA00023015"/>
    </source>
</evidence>
<dbReference type="SMART" id="SM00354">
    <property type="entry name" value="HTH_LACI"/>
    <property type="match status" value="1"/>
</dbReference>
<dbReference type="PROSITE" id="PS50932">
    <property type="entry name" value="HTH_LACI_2"/>
    <property type="match status" value="1"/>
</dbReference>
<accession>A0A1H4ALE6</accession>
<reference evidence="5 6" key="1">
    <citation type="submission" date="2016-10" db="EMBL/GenBank/DDBJ databases">
        <authorList>
            <person name="de Groot N.N."/>
        </authorList>
    </citation>
    <scope>NUCLEOTIDE SEQUENCE [LARGE SCALE GENOMIC DNA]</scope>
    <source>
        <strain evidence="5 6">CCM7597</strain>
    </source>
</reference>
<dbReference type="PANTHER" id="PTHR30146:SF109">
    <property type="entry name" value="HTH-TYPE TRANSCRIPTIONAL REGULATOR GALS"/>
    <property type="match status" value="1"/>
</dbReference>
<proteinExistence type="predicted"/>
<evidence type="ECO:0000256" key="3">
    <source>
        <dbReference type="ARBA" id="ARBA00023163"/>
    </source>
</evidence>
<dbReference type="STRING" id="571932.SAMN05421743_104136"/>
<dbReference type="Proteomes" id="UP000198584">
    <property type="component" value="Unassembled WGS sequence"/>
</dbReference>
<dbReference type="CDD" id="cd01392">
    <property type="entry name" value="HTH_LacI"/>
    <property type="match status" value="1"/>
</dbReference>
<evidence type="ECO:0000313" key="5">
    <source>
        <dbReference type="EMBL" id="SEA36783.1"/>
    </source>
</evidence>
<dbReference type="GO" id="GO:0000976">
    <property type="term" value="F:transcription cis-regulatory region binding"/>
    <property type="evidence" value="ECO:0007669"/>
    <property type="project" value="TreeGrafter"/>
</dbReference>
<dbReference type="Pfam" id="PF00356">
    <property type="entry name" value="LacI"/>
    <property type="match status" value="1"/>
</dbReference>
<dbReference type="SUPFAM" id="SSF53822">
    <property type="entry name" value="Periplasmic binding protein-like I"/>
    <property type="match status" value="1"/>
</dbReference>
<organism evidence="5 6">
    <name type="scientific">Thalassobacillus cyri</name>
    <dbReference type="NCBI Taxonomy" id="571932"/>
    <lineage>
        <taxon>Bacteria</taxon>
        <taxon>Bacillati</taxon>
        <taxon>Bacillota</taxon>
        <taxon>Bacilli</taxon>
        <taxon>Bacillales</taxon>
        <taxon>Bacillaceae</taxon>
        <taxon>Thalassobacillus</taxon>
    </lineage>
</organism>
<dbReference type="Pfam" id="PF13377">
    <property type="entry name" value="Peripla_BP_3"/>
    <property type="match status" value="1"/>
</dbReference>
<dbReference type="InterPro" id="IPR000843">
    <property type="entry name" value="HTH_LacI"/>
</dbReference>
<feature type="domain" description="HTH lacI-type" evidence="4">
    <location>
        <begin position="3"/>
        <end position="57"/>
    </location>
</feature>
<dbReference type="PANTHER" id="PTHR30146">
    <property type="entry name" value="LACI-RELATED TRANSCRIPTIONAL REPRESSOR"/>
    <property type="match status" value="1"/>
</dbReference>
<protein>
    <submittedName>
        <fullName evidence="5">DNA-binding transcriptional regulator, LacI/PurR family</fullName>
    </submittedName>
</protein>
<dbReference type="InterPro" id="IPR046335">
    <property type="entry name" value="LacI/GalR-like_sensor"/>
</dbReference>
<dbReference type="RefSeq" id="WP_093043682.1">
    <property type="nucleotide sequence ID" value="NZ_FNQR01000004.1"/>
</dbReference>
<evidence type="ECO:0000256" key="2">
    <source>
        <dbReference type="ARBA" id="ARBA00023125"/>
    </source>
</evidence>
<sequence>MSVTIKDVAKQANVAPSTVSRVLSDSPRISEKTKRKVRKVMDDMGYHLNFSGRVLVQQSTQTIGIVMKRSSSHSFDNPFFSELLRGISASCHKHDYSINITTGDSEEAIFHDVVKMVQGKRVDGVIVLYSKEEDKVVPYLRERDFPFVMIGKPPADANDITYVDNDNILAAKEVAEFLIRLGHNRIGYIGGDSHFEVTTARLAGFKQAIAEHHIELPEAMFKNIQLDSGDAKKIVSELLEVDNPPTALIVTDDFNALSVMLALQEQNVRIPEEMSILSFNNTIISRLANPPLTTVDTQSYQLGYESADCLVELLGGGEVFKKSVIVPTVIVERDSCIAKKAMSDEK</sequence>
<dbReference type="EMBL" id="FNQR01000004">
    <property type="protein sequence ID" value="SEA36783.1"/>
    <property type="molecule type" value="Genomic_DNA"/>
</dbReference>
<dbReference type="SUPFAM" id="SSF47413">
    <property type="entry name" value="lambda repressor-like DNA-binding domains"/>
    <property type="match status" value="1"/>
</dbReference>
<evidence type="ECO:0000259" key="4">
    <source>
        <dbReference type="PROSITE" id="PS50932"/>
    </source>
</evidence>
<dbReference type="OrthoDB" id="9788209at2"/>
<dbReference type="CDD" id="cd06294">
    <property type="entry name" value="PBP1_MalR-like"/>
    <property type="match status" value="1"/>
</dbReference>
<keyword evidence="3" id="KW-0804">Transcription</keyword>
<dbReference type="AlphaFoldDB" id="A0A1H4ALE6"/>
<dbReference type="InterPro" id="IPR028082">
    <property type="entry name" value="Peripla_BP_I"/>
</dbReference>
<evidence type="ECO:0000313" key="6">
    <source>
        <dbReference type="Proteomes" id="UP000198584"/>
    </source>
</evidence>
<keyword evidence="2 5" id="KW-0238">DNA-binding</keyword>
<keyword evidence="6" id="KW-1185">Reference proteome</keyword>